<dbReference type="Gene3D" id="3.30.70.270">
    <property type="match status" value="1"/>
</dbReference>
<dbReference type="Proteomes" id="UP000801492">
    <property type="component" value="Unassembled WGS sequence"/>
</dbReference>
<reference evidence="2" key="1">
    <citation type="submission" date="2019-08" db="EMBL/GenBank/DDBJ databases">
        <title>The genome of the North American firefly Photinus pyralis.</title>
        <authorList>
            <consortium name="Photinus pyralis genome working group"/>
            <person name="Fallon T.R."/>
            <person name="Sander Lower S.E."/>
            <person name="Weng J.-K."/>
        </authorList>
    </citation>
    <scope>NUCLEOTIDE SEQUENCE</scope>
    <source>
        <strain evidence="2">TRF0915ILg1</strain>
        <tissue evidence="2">Whole body</tissue>
    </source>
</reference>
<evidence type="ECO:0000313" key="2">
    <source>
        <dbReference type="EMBL" id="KAF2879982.1"/>
    </source>
</evidence>
<evidence type="ECO:0000313" key="3">
    <source>
        <dbReference type="Proteomes" id="UP000801492"/>
    </source>
</evidence>
<evidence type="ECO:0000259" key="1">
    <source>
        <dbReference type="PROSITE" id="PS50994"/>
    </source>
</evidence>
<feature type="domain" description="Integrase catalytic" evidence="1">
    <location>
        <begin position="79"/>
        <end position="266"/>
    </location>
</feature>
<protein>
    <recommendedName>
        <fullName evidence="1">Integrase catalytic domain-containing protein</fullName>
    </recommendedName>
</protein>
<dbReference type="InterPro" id="IPR036397">
    <property type="entry name" value="RNaseH_sf"/>
</dbReference>
<comment type="caution">
    <text evidence="2">The sequence shown here is derived from an EMBL/GenBank/DDBJ whole genome shotgun (WGS) entry which is preliminary data.</text>
</comment>
<accession>A0A8K0C8Z5</accession>
<name>A0A8K0C8Z5_IGNLU</name>
<dbReference type="InterPro" id="IPR043502">
    <property type="entry name" value="DNA/RNA_pol_sf"/>
</dbReference>
<gene>
    <name evidence="2" type="ORF">ILUMI_26185</name>
</gene>
<dbReference type="GO" id="GO:0003676">
    <property type="term" value="F:nucleic acid binding"/>
    <property type="evidence" value="ECO:0007669"/>
    <property type="project" value="InterPro"/>
</dbReference>
<dbReference type="GO" id="GO:0015074">
    <property type="term" value="P:DNA integration"/>
    <property type="evidence" value="ECO:0007669"/>
    <property type="project" value="InterPro"/>
</dbReference>
<dbReference type="EMBL" id="VTPC01091040">
    <property type="protein sequence ID" value="KAF2879982.1"/>
    <property type="molecule type" value="Genomic_DNA"/>
</dbReference>
<dbReference type="AlphaFoldDB" id="A0A8K0C8Z5"/>
<organism evidence="2 3">
    <name type="scientific">Ignelater luminosus</name>
    <name type="common">Cucubano</name>
    <name type="synonym">Pyrophorus luminosus</name>
    <dbReference type="NCBI Taxonomy" id="2038154"/>
    <lineage>
        <taxon>Eukaryota</taxon>
        <taxon>Metazoa</taxon>
        <taxon>Ecdysozoa</taxon>
        <taxon>Arthropoda</taxon>
        <taxon>Hexapoda</taxon>
        <taxon>Insecta</taxon>
        <taxon>Pterygota</taxon>
        <taxon>Neoptera</taxon>
        <taxon>Endopterygota</taxon>
        <taxon>Coleoptera</taxon>
        <taxon>Polyphaga</taxon>
        <taxon>Elateriformia</taxon>
        <taxon>Elateroidea</taxon>
        <taxon>Elateridae</taxon>
        <taxon>Agrypninae</taxon>
        <taxon>Pyrophorini</taxon>
        <taxon>Ignelater</taxon>
    </lineage>
</organism>
<dbReference type="GO" id="GO:0042575">
    <property type="term" value="C:DNA polymerase complex"/>
    <property type="evidence" value="ECO:0007669"/>
    <property type="project" value="UniProtKB-ARBA"/>
</dbReference>
<dbReference type="PANTHER" id="PTHR37984:SF5">
    <property type="entry name" value="PROTEIN NYNRIN-LIKE"/>
    <property type="match status" value="1"/>
</dbReference>
<dbReference type="PROSITE" id="PS50994">
    <property type="entry name" value="INTEGRASE"/>
    <property type="match status" value="1"/>
</dbReference>
<keyword evidence="3" id="KW-1185">Reference proteome</keyword>
<dbReference type="InterPro" id="IPR050951">
    <property type="entry name" value="Retrovirus_Pol_polyprotein"/>
</dbReference>
<proteinExistence type="predicted"/>
<dbReference type="Gene3D" id="3.30.420.10">
    <property type="entry name" value="Ribonuclease H-like superfamily/Ribonuclease H"/>
    <property type="match status" value="1"/>
</dbReference>
<dbReference type="SUPFAM" id="SSF53098">
    <property type="entry name" value="Ribonuclease H-like"/>
    <property type="match status" value="1"/>
</dbReference>
<dbReference type="SUPFAM" id="SSF56672">
    <property type="entry name" value="DNA/RNA polymerases"/>
    <property type="match status" value="1"/>
</dbReference>
<dbReference type="PANTHER" id="PTHR37984">
    <property type="entry name" value="PROTEIN CBG26694"/>
    <property type="match status" value="1"/>
</dbReference>
<dbReference type="InterPro" id="IPR001584">
    <property type="entry name" value="Integrase_cat-core"/>
</dbReference>
<sequence>MSLPLRHCHGMRRAARSVFCEVKYPLCCQPVEEEFPTELYKFPQFFLFFTVIDLKGACQQLQSDLTASGIFQLIMEAILAGLPNIKCYLDDIFVYSTILQECHLDVLKVMNRFNDYNEKVNEERIQKKGKFLADADGLSRLPISSETSDIPDPSYSFNLADNVSVHAGDIARVTKKIFCQANGIKPVKTPPYHPQSNGIAKSRVQTIKKGLEKSLCLEKGKRLRKMQARDLQVEKVDAIRNEQTSMRGACAYGKNINTERERIKDE</sequence>
<dbReference type="InterPro" id="IPR012337">
    <property type="entry name" value="RNaseH-like_sf"/>
</dbReference>
<dbReference type="GO" id="GO:0071897">
    <property type="term" value="P:DNA biosynthetic process"/>
    <property type="evidence" value="ECO:0007669"/>
    <property type="project" value="UniProtKB-ARBA"/>
</dbReference>
<dbReference type="InterPro" id="IPR043128">
    <property type="entry name" value="Rev_trsase/Diguanyl_cyclase"/>
</dbReference>